<dbReference type="InterPro" id="IPR018330">
    <property type="entry name" value="RecT_fam"/>
</dbReference>
<keyword evidence="3" id="KW-1185">Reference proteome</keyword>
<protein>
    <submittedName>
        <fullName evidence="2">Recombination and repair protein RecT</fullName>
    </submittedName>
</protein>
<dbReference type="KEGG" id="agv:OJF2_51100"/>
<proteinExistence type="predicted"/>
<dbReference type="OrthoDB" id="289819at2"/>
<feature type="compositionally biased region" description="Low complexity" evidence="1">
    <location>
        <begin position="265"/>
        <end position="277"/>
    </location>
</feature>
<evidence type="ECO:0000313" key="2">
    <source>
        <dbReference type="EMBL" id="QEH36526.1"/>
    </source>
</evidence>
<dbReference type="AlphaFoldDB" id="A0A5B9W778"/>
<dbReference type="NCBIfam" id="TIGR00616">
    <property type="entry name" value="rect"/>
    <property type="match status" value="1"/>
</dbReference>
<dbReference type="InterPro" id="IPR004590">
    <property type="entry name" value="ssDNA_annealing_RecT"/>
</dbReference>
<organism evidence="2 3">
    <name type="scientific">Aquisphaera giovannonii</name>
    <dbReference type="NCBI Taxonomy" id="406548"/>
    <lineage>
        <taxon>Bacteria</taxon>
        <taxon>Pseudomonadati</taxon>
        <taxon>Planctomycetota</taxon>
        <taxon>Planctomycetia</taxon>
        <taxon>Isosphaerales</taxon>
        <taxon>Isosphaeraceae</taxon>
        <taxon>Aquisphaera</taxon>
    </lineage>
</organism>
<evidence type="ECO:0000256" key="1">
    <source>
        <dbReference type="SAM" id="MobiDB-lite"/>
    </source>
</evidence>
<sequence length="318" mass="35416">MPMTEDLTTQTKPTSRQQLVVQRKNDIQLMENELKKMLPQSLPSDKFVRTVQTAITLNPDIAEAEKNSVLNACMKAAADGLVLDGREAALTIFNTKVKKNGQDTWVKMAQYIPMVAGIIKRVRNSGEVSRLNAFVVYKNDVFRVTYGLEMTLEHVPNFSDPGEAIGAYAVCRFKDGEVDFEFMSTKQIEGIRERSKSKDKGPWQTDWSEMARKTVIRRLAKRLPVDSDIARVVQHIDEDYDFQPSGQAVTPHDEDGVVLENQENAKPAKARGSAAAKLNPKPKQPEPGPVIENEPQDHEAGDASSNPPGDTDEPEDII</sequence>
<dbReference type="EMBL" id="CP042997">
    <property type="protein sequence ID" value="QEH36526.1"/>
    <property type="molecule type" value="Genomic_DNA"/>
</dbReference>
<feature type="region of interest" description="Disordered" evidence="1">
    <location>
        <begin position="259"/>
        <end position="318"/>
    </location>
</feature>
<accession>A0A5B9W778</accession>
<evidence type="ECO:0000313" key="3">
    <source>
        <dbReference type="Proteomes" id="UP000324233"/>
    </source>
</evidence>
<dbReference type="GO" id="GO:0006259">
    <property type="term" value="P:DNA metabolic process"/>
    <property type="evidence" value="ECO:0007669"/>
    <property type="project" value="InterPro"/>
</dbReference>
<gene>
    <name evidence="2" type="ORF">OJF2_51100</name>
</gene>
<name>A0A5B9W778_9BACT</name>
<dbReference type="Proteomes" id="UP000324233">
    <property type="component" value="Chromosome"/>
</dbReference>
<reference evidence="2 3" key="1">
    <citation type="submission" date="2019-08" db="EMBL/GenBank/DDBJ databases">
        <title>Deep-cultivation of Planctomycetes and their phenomic and genomic characterization uncovers novel biology.</title>
        <authorList>
            <person name="Wiegand S."/>
            <person name="Jogler M."/>
            <person name="Boedeker C."/>
            <person name="Pinto D."/>
            <person name="Vollmers J."/>
            <person name="Rivas-Marin E."/>
            <person name="Kohn T."/>
            <person name="Peeters S.H."/>
            <person name="Heuer A."/>
            <person name="Rast P."/>
            <person name="Oberbeckmann S."/>
            <person name="Bunk B."/>
            <person name="Jeske O."/>
            <person name="Meyerdierks A."/>
            <person name="Storesund J.E."/>
            <person name="Kallscheuer N."/>
            <person name="Luecker S."/>
            <person name="Lage O.M."/>
            <person name="Pohl T."/>
            <person name="Merkel B.J."/>
            <person name="Hornburger P."/>
            <person name="Mueller R.-W."/>
            <person name="Bruemmer F."/>
            <person name="Labrenz M."/>
            <person name="Spormann A.M."/>
            <person name="Op den Camp H."/>
            <person name="Overmann J."/>
            <person name="Amann R."/>
            <person name="Jetten M.S.M."/>
            <person name="Mascher T."/>
            <person name="Medema M.H."/>
            <person name="Devos D.P."/>
            <person name="Kaster A.-K."/>
            <person name="Ovreas L."/>
            <person name="Rohde M."/>
            <person name="Galperin M.Y."/>
            <person name="Jogler C."/>
        </authorList>
    </citation>
    <scope>NUCLEOTIDE SEQUENCE [LARGE SCALE GENOMIC DNA]</scope>
    <source>
        <strain evidence="2 3">OJF2</strain>
    </source>
</reference>
<dbReference type="Pfam" id="PF03837">
    <property type="entry name" value="RecT"/>
    <property type="match status" value="1"/>
</dbReference>
<dbReference type="GO" id="GO:0003677">
    <property type="term" value="F:DNA binding"/>
    <property type="evidence" value="ECO:0007669"/>
    <property type="project" value="InterPro"/>
</dbReference>